<name>A0A4C1ZDK3_EUMVA</name>
<proteinExistence type="predicted"/>
<dbReference type="AlphaFoldDB" id="A0A4C1ZDK3"/>
<reference evidence="1 2" key="1">
    <citation type="journal article" date="2019" name="Commun. Biol.">
        <title>The bagworm genome reveals a unique fibroin gene that provides high tensile strength.</title>
        <authorList>
            <person name="Kono N."/>
            <person name="Nakamura H."/>
            <person name="Ohtoshi R."/>
            <person name="Tomita M."/>
            <person name="Numata K."/>
            <person name="Arakawa K."/>
        </authorList>
    </citation>
    <scope>NUCLEOTIDE SEQUENCE [LARGE SCALE GENOMIC DNA]</scope>
</reference>
<accession>A0A4C1ZDK3</accession>
<gene>
    <name evidence="1" type="ORF">EVAR_54182_1</name>
</gene>
<evidence type="ECO:0000313" key="2">
    <source>
        <dbReference type="Proteomes" id="UP000299102"/>
    </source>
</evidence>
<comment type="caution">
    <text evidence="1">The sequence shown here is derived from an EMBL/GenBank/DDBJ whole genome shotgun (WGS) entry which is preliminary data.</text>
</comment>
<organism evidence="1 2">
    <name type="scientific">Eumeta variegata</name>
    <name type="common">Bagworm moth</name>
    <name type="synonym">Eumeta japonica</name>
    <dbReference type="NCBI Taxonomy" id="151549"/>
    <lineage>
        <taxon>Eukaryota</taxon>
        <taxon>Metazoa</taxon>
        <taxon>Ecdysozoa</taxon>
        <taxon>Arthropoda</taxon>
        <taxon>Hexapoda</taxon>
        <taxon>Insecta</taxon>
        <taxon>Pterygota</taxon>
        <taxon>Neoptera</taxon>
        <taxon>Endopterygota</taxon>
        <taxon>Lepidoptera</taxon>
        <taxon>Glossata</taxon>
        <taxon>Ditrysia</taxon>
        <taxon>Tineoidea</taxon>
        <taxon>Psychidae</taxon>
        <taxon>Oiketicinae</taxon>
        <taxon>Eumeta</taxon>
    </lineage>
</organism>
<evidence type="ECO:0000313" key="1">
    <source>
        <dbReference type="EMBL" id="GBP85029.1"/>
    </source>
</evidence>
<dbReference type="Proteomes" id="UP000299102">
    <property type="component" value="Unassembled WGS sequence"/>
</dbReference>
<protein>
    <submittedName>
        <fullName evidence="1">Uncharacterized protein</fullName>
    </submittedName>
</protein>
<dbReference type="OrthoDB" id="5824787at2759"/>
<dbReference type="EMBL" id="BGZK01001713">
    <property type="protein sequence ID" value="GBP85029.1"/>
    <property type="molecule type" value="Genomic_DNA"/>
</dbReference>
<keyword evidence="2" id="KW-1185">Reference proteome</keyword>
<sequence>MGEKDHDSLKINKFTLDIHIATFNVRLLRTIEKLHKLELAIADIKWGIVGISEMRRYGEAIKDYGNCILHYKENGREVAASAVALRPVIQSFSGLLSPLLLPSIRFLTIRYPITSQEAGNALVTPLGLRAFMGGVEHLLFDRSLARLPFDYAVKNVTEKNLML</sequence>